<evidence type="ECO:0000313" key="3">
    <source>
        <dbReference type="Proteomes" id="UP001324380"/>
    </source>
</evidence>
<dbReference type="NCBIfam" id="NF038171">
    <property type="entry name" value="maturase_LodB"/>
    <property type="match status" value="1"/>
</dbReference>
<dbReference type="Proteomes" id="UP001324380">
    <property type="component" value="Chromosome"/>
</dbReference>
<evidence type="ECO:0000313" key="2">
    <source>
        <dbReference type="EMBL" id="WPU92811.1"/>
    </source>
</evidence>
<evidence type="ECO:0000259" key="1">
    <source>
        <dbReference type="Pfam" id="PF01494"/>
    </source>
</evidence>
<name>A0ABZ0TJE8_9SPHI</name>
<dbReference type="EMBL" id="CP139558">
    <property type="protein sequence ID" value="WPU92811.1"/>
    <property type="molecule type" value="Genomic_DNA"/>
</dbReference>
<organism evidence="2 3">
    <name type="scientific">Mucilaginibacter sabulilitoris</name>
    <dbReference type="NCBI Taxonomy" id="1173583"/>
    <lineage>
        <taxon>Bacteria</taxon>
        <taxon>Pseudomonadati</taxon>
        <taxon>Bacteroidota</taxon>
        <taxon>Sphingobacteriia</taxon>
        <taxon>Sphingobacteriales</taxon>
        <taxon>Sphingobacteriaceae</taxon>
        <taxon>Mucilaginibacter</taxon>
    </lineage>
</organism>
<dbReference type="InterPro" id="IPR002938">
    <property type="entry name" value="FAD-bd"/>
</dbReference>
<dbReference type="Pfam" id="PF01494">
    <property type="entry name" value="FAD_binding_3"/>
    <property type="match status" value="1"/>
</dbReference>
<dbReference type="SUPFAM" id="SSF51905">
    <property type="entry name" value="FAD/NAD(P)-binding domain"/>
    <property type="match status" value="1"/>
</dbReference>
<gene>
    <name evidence="2" type="primary">lodB</name>
    <name evidence="2" type="ORF">SNE25_26150</name>
</gene>
<dbReference type="InterPro" id="IPR036188">
    <property type="entry name" value="FAD/NAD-bd_sf"/>
</dbReference>
<dbReference type="PRINTS" id="PR00420">
    <property type="entry name" value="RNGMNOXGNASE"/>
</dbReference>
<dbReference type="Gene3D" id="3.30.9.100">
    <property type="match status" value="1"/>
</dbReference>
<dbReference type="PANTHER" id="PTHR43747:SF1">
    <property type="entry name" value="SLR1998 PROTEIN"/>
    <property type="match status" value="1"/>
</dbReference>
<accession>A0ABZ0TJE8</accession>
<reference evidence="2 3" key="1">
    <citation type="submission" date="2023-11" db="EMBL/GenBank/DDBJ databases">
        <title>Analysis of the Genomes of Mucilaginibacter gossypii cycad 4 and M. sabulilitoris SNA2: microbes with the potential for plant growth promotion.</title>
        <authorList>
            <person name="Hirsch A.M."/>
            <person name="Humm E."/>
            <person name="Rubbi M."/>
            <person name="Del Vecchio G."/>
            <person name="Ha S.M."/>
            <person name="Pellegrini M."/>
            <person name="Gunsalus R.P."/>
        </authorList>
    </citation>
    <scope>NUCLEOTIDE SEQUENCE [LARGE SCALE GENOMIC DNA]</scope>
    <source>
        <strain evidence="2 3">SNA2</strain>
    </source>
</reference>
<dbReference type="InterPro" id="IPR050816">
    <property type="entry name" value="Flavin-dep_Halogenase_NPB"/>
</dbReference>
<keyword evidence="3" id="KW-1185">Reference proteome</keyword>
<feature type="domain" description="FAD-binding" evidence="1">
    <location>
        <begin position="5"/>
        <end position="345"/>
    </location>
</feature>
<proteinExistence type="predicted"/>
<protein>
    <submittedName>
        <fullName evidence="2">Lysine-epsilon-oxidase maturase LodB</fullName>
    </submittedName>
</protein>
<dbReference type="RefSeq" id="WP_321561971.1">
    <property type="nucleotide sequence ID" value="NZ_CP139558.1"/>
</dbReference>
<dbReference type="Gene3D" id="3.50.50.60">
    <property type="entry name" value="FAD/NAD(P)-binding domain"/>
    <property type="match status" value="1"/>
</dbReference>
<sequence>MSHIKTDVLIIGGGPAGTSAAISVLKYGRDISVMLVEQSDLDQIRVGEHVSSSIFELLKYLSLEPGDFENGCFLTNHGTTSYWGSGIPMTRDAIFSAERPACQLDRKIFDLTLLKQVADLGGIVLPRTRCLGYDQLEDHNWQVKLHHAEQGAISVHAKFLIDASGRQRSASRLLNIPSDKHDTLFGIGAFLAINGRDLPSDQMMESTELGWWYSATLQDNYATTIFFTDSDIVSEYELSKPANWYRQLQQTKFIKKRITGFDPAAINLWSRSAHTHISNISNSRNFIAIGDAMASFDPISSMGIGFAISSACNAAAIALLELNESDANRIAVYQADVSRIFNNYLQQQKKVYQQEKRWPESSFWKRRTWVGI</sequence>
<dbReference type="PANTHER" id="PTHR43747">
    <property type="entry name" value="FAD-BINDING PROTEIN"/>
    <property type="match status" value="1"/>
</dbReference>